<dbReference type="Pfam" id="PF01528">
    <property type="entry name" value="Herpes_glycop"/>
    <property type="match status" value="1"/>
</dbReference>
<dbReference type="GeneID" id="26887544"/>
<keyword evidence="7 15" id="KW-0261">Viral envelope protein</keyword>
<evidence type="ECO:0000256" key="6">
    <source>
        <dbReference type="ARBA" id="ARBA00022870"/>
    </source>
</evidence>
<feature type="transmembrane region" description="Helical" evidence="14">
    <location>
        <begin position="21"/>
        <end position="41"/>
    </location>
</feature>
<dbReference type="EMBL" id="JQ596859">
    <property type="protein sequence ID" value="AFR32451.1"/>
    <property type="molecule type" value="Genomic_DNA"/>
</dbReference>
<keyword evidence="9" id="KW-1039">Host endosome</keyword>
<dbReference type="RefSeq" id="YP_009230140.1">
    <property type="nucleotide sequence ID" value="NC_029311.1"/>
</dbReference>
<feature type="transmembrane region" description="Helical" evidence="14">
    <location>
        <begin position="314"/>
        <end position="332"/>
    </location>
</feature>
<keyword evidence="2" id="KW-1048">Host nucleus</keyword>
<feature type="transmembrane region" description="Helical" evidence="14">
    <location>
        <begin position="154"/>
        <end position="173"/>
    </location>
</feature>
<keyword evidence="16" id="KW-1185">Reference proteome</keyword>
<evidence type="ECO:0000256" key="10">
    <source>
        <dbReference type="ARBA" id="ARBA00023136"/>
    </source>
</evidence>
<evidence type="ECO:0000256" key="3">
    <source>
        <dbReference type="ARBA" id="ARBA00022692"/>
    </source>
</evidence>
<keyword evidence="6" id="KW-1043">Host membrane</keyword>
<reference evidence="15 16" key="1">
    <citation type="journal article" date="2012" name="Virology">
        <title>Analysis of the genome of leporid herpesvirus 4.</title>
        <authorList>
            <person name="Babra B."/>
            <person name="Watson G."/>
            <person name="Xu W."/>
            <person name="Jeffrey B.M."/>
            <person name="Xu J.R."/>
            <person name="Rockey D.D."/>
            <person name="Rohrmann G.F."/>
            <person name="Jin L."/>
        </authorList>
    </citation>
    <scope>NUCLEOTIDE SEQUENCE [LARGE SCALE GENOMIC DNA]</scope>
    <source>
        <strain evidence="15">LHV4012612</strain>
    </source>
</reference>
<evidence type="ECO:0000256" key="9">
    <source>
        <dbReference type="ARBA" id="ARBA00023046"/>
    </source>
</evidence>
<gene>
    <name evidence="15" type="primary">UL10</name>
</gene>
<keyword evidence="5" id="KW-0946">Virion</keyword>
<dbReference type="HAMAP" id="MF_04035">
    <property type="entry name" value="HSV_GM"/>
    <property type="match status" value="1"/>
</dbReference>
<evidence type="ECO:0000313" key="15">
    <source>
        <dbReference type="EMBL" id="AFR32451.1"/>
    </source>
</evidence>
<evidence type="ECO:0000256" key="4">
    <source>
        <dbReference type="ARBA" id="ARBA00022812"/>
    </source>
</evidence>
<feature type="transmembrane region" description="Helical" evidence="14">
    <location>
        <begin position="277"/>
        <end position="294"/>
    </location>
</feature>
<feature type="transmembrane region" description="Helical" evidence="14">
    <location>
        <begin position="241"/>
        <end position="265"/>
    </location>
</feature>
<dbReference type="KEGG" id="vg:26887544"/>
<dbReference type="PRINTS" id="PR00333">
    <property type="entry name" value="HSVINTEGRLMP"/>
</dbReference>
<evidence type="ECO:0000256" key="8">
    <source>
        <dbReference type="ARBA" id="ARBA00022989"/>
    </source>
</evidence>
<dbReference type="OrthoDB" id="7915at10239"/>
<keyword evidence="11" id="KW-1015">Disulfide bond</keyword>
<evidence type="ECO:0000256" key="14">
    <source>
        <dbReference type="SAM" id="Phobius"/>
    </source>
</evidence>
<evidence type="ECO:0000256" key="2">
    <source>
        <dbReference type="ARBA" id="ARBA00022562"/>
    </source>
</evidence>
<feature type="transmembrane region" description="Helical" evidence="14">
    <location>
        <begin position="82"/>
        <end position="101"/>
    </location>
</feature>
<protein>
    <submittedName>
        <fullName evidence="15">Envelope glycoprotein M UL10</fullName>
    </submittedName>
</protein>
<keyword evidence="12" id="KW-0325">Glycoprotein</keyword>
<evidence type="ECO:0000256" key="12">
    <source>
        <dbReference type="ARBA" id="ARBA00023180"/>
    </source>
</evidence>
<feature type="region of interest" description="Disordered" evidence="13">
    <location>
        <begin position="366"/>
        <end position="392"/>
    </location>
</feature>
<feature type="compositionally biased region" description="Polar residues" evidence="13">
    <location>
        <begin position="366"/>
        <end position="377"/>
    </location>
</feature>
<keyword evidence="4" id="KW-1040">Host Golgi apparatus</keyword>
<organism evidence="15 16">
    <name type="scientific">Leporid alphaherpesvirus 4</name>
    <dbReference type="NCBI Taxonomy" id="481315"/>
    <lineage>
        <taxon>Viruses</taxon>
        <taxon>Duplodnaviria</taxon>
        <taxon>Heunggongvirae</taxon>
        <taxon>Peploviricota</taxon>
        <taxon>Herviviricetes</taxon>
        <taxon>Herpesvirales</taxon>
        <taxon>Orthoherpesviridae</taxon>
        <taxon>Alphaherpesvirinae</taxon>
        <taxon>Simplexvirus</taxon>
        <taxon>Simplexvirus leporidalpha4</taxon>
    </lineage>
</organism>
<evidence type="ECO:0000256" key="7">
    <source>
        <dbReference type="ARBA" id="ARBA00022879"/>
    </source>
</evidence>
<proteinExistence type="inferred from homology"/>
<keyword evidence="3 14" id="KW-0812">Transmembrane</keyword>
<dbReference type="InterPro" id="IPR000785">
    <property type="entry name" value="Herpes_glycop_M"/>
</dbReference>
<dbReference type="Proteomes" id="UP000167073">
    <property type="component" value="Segment"/>
</dbReference>
<evidence type="ECO:0000256" key="1">
    <source>
        <dbReference type="ARBA" id="ARBA00003017"/>
    </source>
</evidence>
<feature type="transmembrane region" description="Helical" evidence="14">
    <location>
        <begin position="207"/>
        <end position="235"/>
    </location>
</feature>
<evidence type="ECO:0000256" key="5">
    <source>
        <dbReference type="ARBA" id="ARBA00022844"/>
    </source>
</evidence>
<dbReference type="GO" id="GO:0019031">
    <property type="term" value="C:viral envelope"/>
    <property type="evidence" value="ECO:0007669"/>
    <property type="project" value="UniProtKB-KW"/>
</dbReference>
<evidence type="ECO:0000313" key="16">
    <source>
        <dbReference type="Proteomes" id="UP000167073"/>
    </source>
</evidence>
<accession>J9QQR9</accession>
<sequence>MAHKGEQDLARVTWRIWCVQATAFALSSLCLVGLLIVAYFFDAGFPCFYAMATARVGGNHTNHAMVRGGVAVELGLGTRSLVGTYVTTAVTLVAVAVYVIAGAATSRYRNGIETQARLDAVYMVAPHTTLVFGTVCPWLLQITVILLAYRATGLAHVIYVLHFLCFSCFAFHFGTRGVFSGTYVKQVHAMIDAAPSHHRVVGPVRAVVLNLLLMVVLVAAAAVATSTNAIVAINFNPSAPGMLVTTVCMFAAVVLCFILVVEFLISHYVQVLVGPHIGAIAAAGMVGVAVEHYYKSSYYVAETQWSGAHGGVRAALILVAVFVIIMAAVRLVRAYLHHREYRTAFFRRVRATKSRAKTALRKVRGSMQSAGRRSSSAPLYPGAANASGDEPIYEDVASDGEEIYSRRASRDDPIYDSVSEW</sequence>
<keyword evidence="8 14" id="KW-1133">Transmembrane helix</keyword>
<evidence type="ECO:0000256" key="13">
    <source>
        <dbReference type="SAM" id="MobiDB-lite"/>
    </source>
</evidence>
<feature type="transmembrane region" description="Helical" evidence="14">
    <location>
        <begin position="121"/>
        <end position="148"/>
    </location>
</feature>
<name>J9QQR9_9ALPH</name>
<keyword evidence="10 14" id="KW-0472">Membrane</keyword>
<evidence type="ECO:0000256" key="11">
    <source>
        <dbReference type="ARBA" id="ARBA00023157"/>
    </source>
</evidence>
<comment type="function">
    <text evidence="1">Envelope glycoprotein important for virion assembly and egress. Plays a role in the correct incorporation of gH-gL into virion membrane. Directs the glycoprotein N (gN) to the host trans-Golgi network.</text>
</comment>